<evidence type="ECO:0000256" key="13">
    <source>
        <dbReference type="SAM" id="MobiDB-lite"/>
    </source>
</evidence>
<dbReference type="Gene3D" id="3.30.70.330">
    <property type="match status" value="2"/>
</dbReference>
<keyword evidence="6" id="KW-0508">mRNA splicing</keyword>
<feature type="compositionally biased region" description="Basic and acidic residues" evidence="13">
    <location>
        <begin position="557"/>
        <end position="591"/>
    </location>
</feature>
<dbReference type="GO" id="GO:0006397">
    <property type="term" value="P:mRNA processing"/>
    <property type="evidence" value="ECO:0007669"/>
    <property type="project" value="UniProtKB-KW"/>
</dbReference>
<dbReference type="GO" id="GO:0003723">
    <property type="term" value="F:RNA binding"/>
    <property type="evidence" value="ECO:0007669"/>
    <property type="project" value="UniProtKB-UniRule"/>
</dbReference>
<feature type="region of interest" description="Disordered" evidence="13">
    <location>
        <begin position="382"/>
        <end position="508"/>
    </location>
</feature>
<dbReference type="FunFam" id="3.30.70.330:FF:000142">
    <property type="entry name" value="splicing regulatory glutamine/lysine-rich protein 1 isoform X1"/>
    <property type="match status" value="1"/>
</dbReference>
<dbReference type="FunFam" id="3.30.70.330:FF:000084">
    <property type="entry name" value="Serine/arginine-rich splicing factor 11 isoform 1"/>
    <property type="match status" value="1"/>
</dbReference>
<dbReference type="PANTHER" id="PTHR32343:SF22">
    <property type="entry name" value="LD29830P"/>
    <property type="match status" value="1"/>
</dbReference>
<dbReference type="Pfam" id="PF00076">
    <property type="entry name" value="RRM_1"/>
    <property type="match status" value="1"/>
</dbReference>
<sequence>MTQTKVIQVTNVAPAATKEQMQTLFSFLGKIDEIKLYPEDISVPVTSKVCYVKYDDPTNCGVAQHLTNTVFIDRALIVVPCQDGIIPDEAKALQLAAPANAVAGMIPGGAAPAASALLPTPAPIANPLLAAAGVAGGPGVAAGAGLAPQYDPALAALGLPQPPPLPGNVDPSKIEEIRRTIYVGNLDSATLPPLPGNVDPSKIDEIRRTVYVGNLDSATVTAEQLLNFFQQVGEVKYVRMAGDETQPTRFAFVEFADQTSVAKALQYNGIMFGNRPLKINHSNNAIVKPQTQTPEAQRREIEEAMKRVRDAEALITAAIEPGAPKPLSSYCILHFSLILCLCDMVLQTLVSRARYHEPQDAHPQQLHGLRVKKSQPYGLQRFQKRRTTSGAEAGPDRDPTLGDGARGPGHPEDPGPDVHAAVADIDGPGHGPRRDALGPLAEGGLVPANEGHAPDPGVDDAPAPVPHLVATAPPVDYPAARAGPQDDVRALPNGRHPNPRQDGHLPPNLSLVFSWKITCRIFSRHKKEKKKDKDKDRDRSGSRERDTTKSKKKKKDKDKDKDREREKDKEKHRGKSKEQEEEKKEAKVTRDYDEEEQGYDSEKEKVAKAPAPEAPVEQPAEAPPSSEEFGDSGSQGQADMDVDSD</sequence>
<comment type="similarity">
    <text evidence="2">Belongs to the splicing factor SR family.</text>
</comment>
<keyword evidence="7" id="KW-0539">Nucleus</keyword>
<dbReference type="CDD" id="cd12260">
    <property type="entry name" value="RRM2_SREK1"/>
    <property type="match status" value="1"/>
</dbReference>
<feature type="compositionally biased region" description="Low complexity" evidence="13">
    <location>
        <begin position="608"/>
        <end position="627"/>
    </location>
</feature>
<dbReference type="PANTHER" id="PTHR32343">
    <property type="entry name" value="SERINE/ARGININE-RICH SPLICING FACTOR"/>
    <property type="match status" value="1"/>
</dbReference>
<evidence type="ECO:0000256" key="7">
    <source>
        <dbReference type="ARBA" id="ARBA00023242"/>
    </source>
</evidence>
<keyword evidence="12" id="KW-0694">RNA-binding</keyword>
<evidence type="ECO:0000256" key="1">
    <source>
        <dbReference type="ARBA" id="ARBA00004123"/>
    </source>
</evidence>
<dbReference type="CDD" id="cd12259">
    <property type="entry name" value="RRM_SRSF11_SREK1"/>
    <property type="match status" value="1"/>
</dbReference>
<organism>
    <name type="scientific">Branchiostoma floridae</name>
    <name type="common">Florida lancelet</name>
    <name type="synonym">Amphioxus</name>
    <dbReference type="NCBI Taxonomy" id="7739"/>
    <lineage>
        <taxon>Eukaryota</taxon>
        <taxon>Metazoa</taxon>
        <taxon>Chordata</taxon>
        <taxon>Cephalochordata</taxon>
        <taxon>Leptocardii</taxon>
        <taxon>Amphioxiformes</taxon>
        <taxon>Branchiostomatidae</taxon>
        <taxon>Branchiostoma</taxon>
    </lineage>
</organism>
<evidence type="ECO:0000256" key="2">
    <source>
        <dbReference type="ARBA" id="ARBA00010269"/>
    </source>
</evidence>
<dbReference type="PROSITE" id="PS50102">
    <property type="entry name" value="RRM"/>
    <property type="match status" value="1"/>
</dbReference>
<evidence type="ECO:0000256" key="6">
    <source>
        <dbReference type="ARBA" id="ARBA00023187"/>
    </source>
</evidence>
<dbReference type="GO" id="GO:0008380">
    <property type="term" value="P:RNA splicing"/>
    <property type="evidence" value="ECO:0007669"/>
    <property type="project" value="UniProtKB-KW"/>
</dbReference>
<keyword evidence="5" id="KW-0747">Spliceosome</keyword>
<dbReference type="InParanoid" id="C3YCF1"/>
<dbReference type="EMBL" id="GG666501">
    <property type="protein sequence ID" value="EEN61988.1"/>
    <property type="molecule type" value="Genomic_DNA"/>
</dbReference>
<name>C3YCF1_BRAFL</name>
<dbReference type="InterPro" id="IPR012677">
    <property type="entry name" value="Nucleotide-bd_a/b_plait_sf"/>
</dbReference>
<dbReference type="InterPro" id="IPR034192">
    <property type="entry name" value="SREK1_RRM2"/>
</dbReference>
<keyword evidence="4" id="KW-0507">mRNA processing</keyword>
<dbReference type="InterPro" id="IPR000504">
    <property type="entry name" value="RRM_dom"/>
</dbReference>
<dbReference type="InterPro" id="IPR035979">
    <property type="entry name" value="RBD_domain_sf"/>
</dbReference>
<protein>
    <recommendedName>
        <fullName evidence="9">Splicing regulatory glutamine/lysine-rich protein 1</fullName>
    </recommendedName>
    <alternativeName>
        <fullName evidence="10">Serine/arginine-rich-splicing regulatory protein 86</fullName>
    </alternativeName>
    <alternativeName>
        <fullName evidence="11">Splicing factor, arginine/serine-rich 12</fullName>
    </alternativeName>
</protein>
<evidence type="ECO:0000256" key="9">
    <source>
        <dbReference type="ARBA" id="ARBA00073574"/>
    </source>
</evidence>
<feature type="region of interest" description="Disordered" evidence="13">
    <location>
        <begin position="524"/>
        <end position="645"/>
    </location>
</feature>
<dbReference type="eggNOG" id="KOG4676">
    <property type="taxonomic scope" value="Eukaryota"/>
</dbReference>
<dbReference type="STRING" id="7739.C3YCF1"/>
<gene>
    <name evidence="15" type="ORF">BRAFLDRAFT_126567</name>
</gene>
<feature type="compositionally biased region" description="Basic and acidic residues" evidence="13">
    <location>
        <begin position="531"/>
        <end position="549"/>
    </location>
</feature>
<dbReference type="GO" id="GO:0005681">
    <property type="term" value="C:spliceosomal complex"/>
    <property type="evidence" value="ECO:0007669"/>
    <property type="project" value="UniProtKB-KW"/>
</dbReference>
<evidence type="ECO:0000259" key="14">
    <source>
        <dbReference type="PROSITE" id="PS50102"/>
    </source>
</evidence>
<dbReference type="SUPFAM" id="SSF54928">
    <property type="entry name" value="RNA-binding domain, RBD"/>
    <property type="match status" value="2"/>
</dbReference>
<evidence type="ECO:0000313" key="15">
    <source>
        <dbReference type="EMBL" id="EEN61988.1"/>
    </source>
</evidence>
<feature type="domain" description="RRM" evidence="14">
    <location>
        <begin position="208"/>
        <end position="284"/>
    </location>
</feature>
<evidence type="ECO:0000256" key="3">
    <source>
        <dbReference type="ARBA" id="ARBA00022553"/>
    </source>
</evidence>
<comment type="function">
    <text evidence="8">Participates in the regulation of alternative splicing by modulating the activity of other splice facors. Inhibits the splicing activity of SFRS1, SFRS2 and SFRS6. Augments the splicing activity of SFRS3.</text>
</comment>
<comment type="subcellular location">
    <subcellularLocation>
        <location evidence="1">Nucleus</location>
    </subcellularLocation>
</comment>
<evidence type="ECO:0000256" key="8">
    <source>
        <dbReference type="ARBA" id="ARBA00058989"/>
    </source>
</evidence>
<evidence type="ECO:0000256" key="10">
    <source>
        <dbReference type="ARBA" id="ARBA00076771"/>
    </source>
</evidence>
<proteinExistence type="inferred from homology"/>
<evidence type="ECO:0000256" key="12">
    <source>
        <dbReference type="PROSITE-ProRule" id="PRU00176"/>
    </source>
</evidence>
<reference evidence="15" key="1">
    <citation type="journal article" date="2008" name="Nature">
        <title>The amphioxus genome and the evolution of the chordate karyotype.</title>
        <authorList>
            <consortium name="US DOE Joint Genome Institute (JGI-PGF)"/>
            <person name="Putnam N.H."/>
            <person name="Butts T."/>
            <person name="Ferrier D.E.K."/>
            <person name="Furlong R.F."/>
            <person name="Hellsten U."/>
            <person name="Kawashima T."/>
            <person name="Robinson-Rechavi M."/>
            <person name="Shoguchi E."/>
            <person name="Terry A."/>
            <person name="Yu J.-K."/>
            <person name="Benito-Gutierrez E.L."/>
            <person name="Dubchak I."/>
            <person name="Garcia-Fernandez J."/>
            <person name="Gibson-Brown J.J."/>
            <person name="Grigoriev I.V."/>
            <person name="Horton A.C."/>
            <person name="de Jong P.J."/>
            <person name="Jurka J."/>
            <person name="Kapitonov V.V."/>
            <person name="Kohara Y."/>
            <person name="Kuroki Y."/>
            <person name="Lindquist E."/>
            <person name="Lucas S."/>
            <person name="Osoegawa K."/>
            <person name="Pennacchio L.A."/>
            <person name="Salamov A.A."/>
            <person name="Satou Y."/>
            <person name="Sauka-Spengler T."/>
            <person name="Schmutz J."/>
            <person name="Shin-I T."/>
            <person name="Toyoda A."/>
            <person name="Bronner-Fraser M."/>
            <person name="Fujiyama A."/>
            <person name="Holland L.Z."/>
            <person name="Holland P.W.H."/>
            <person name="Satoh N."/>
            <person name="Rokhsar D.S."/>
        </authorList>
    </citation>
    <scope>NUCLEOTIDE SEQUENCE [LARGE SCALE GENOMIC DNA]</scope>
    <source>
        <strain evidence="15">S238N-H82</strain>
        <tissue evidence="15">Testes</tissue>
    </source>
</reference>
<dbReference type="SMART" id="SM00360">
    <property type="entry name" value="RRM"/>
    <property type="match status" value="2"/>
</dbReference>
<keyword evidence="3" id="KW-0597">Phosphoprotein</keyword>
<evidence type="ECO:0000256" key="11">
    <source>
        <dbReference type="ARBA" id="ARBA00080569"/>
    </source>
</evidence>
<accession>C3YCF1</accession>
<dbReference type="AlphaFoldDB" id="C3YCF1"/>
<evidence type="ECO:0000256" key="5">
    <source>
        <dbReference type="ARBA" id="ARBA00022728"/>
    </source>
</evidence>
<evidence type="ECO:0000256" key="4">
    <source>
        <dbReference type="ARBA" id="ARBA00022664"/>
    </source>
</evidence>